<evidence type="ECO:0000313" key="12">
    <source>
        <dbReference type="Proteomes" id="UP000266089"/>
    </source>
</evidence>
<comment type="subcellular location">
    <subcellularLocation>
        <location evidence="1 9">Cell membrane</location>
        <topology evidence="1 9">Multi-pass membrane protein</topology>
    </subcellularLocation>
</comment>
<feature type="domain" description="ABC transmembrane type-1" evidence="10">
    <location>
        <begin position="69"/>
        <end position="259"/>
    </location>
</feature>
<evidence type="ECO:0000256" key="4">
    <source>
        <dbReference type="ARBA" id="ARBA00022475"/>
    </source>
</evidence>
<dbReference type="Gene3D" id="1.10.3720.10">
    <property type="entry name" value="MetI-like"/>
    <property type="match status" value="1"/>
</dbReference>
<evidence type="ECO:0000256" key="8">
    <source>
        <dbReference type="ARBA" id="ARBA00023136"/>
    </source>
</evidence>
<dbReference type="OrthoDB" id="9810086at2"/>
<comment type="caution">
    <text evidence="11">The sequence shown here is derived from an EMBL/GenBank/DDBJ whole genome shotgun (WGS) entry which is preliminary data.</text>
</comment>
<evidence type="ECO:0000256" key="5">
    <source>
        <dbReference type="ARBA" id="ARBA00022597"/>
    </source>
</evidence>
<dbReference type="GO" id="GO:0005886">
    <property type="term" value="C:plasma membrane"/>
    <property type="evidence" value="ECO:0007669"/>
    <property type="project" value="UniProtKB-SubCell"/>
</dbReference>
<proteinExistence type="inferred from homology"/>
<organism evidence="11 12">
    <name type="scientific">Meiothermus taiwanensis</name>
    <dbReference type="NCBI Taxonomy" id="172827"/>
    <lineage>
        <taxon>Bacteria</taxon>
        <taxon>Thermotogati</taxon>
        <taxon>Deinococcota</taxon>
        <taxon>Deinococci</taxon>
        <taxon>Thermales</taxon>
        <taxon>Thermaceae</taxon>
        <taxon>Meiothermus</taxon>
    </lineage>
</organism>
<dbReference type="InterPro" id="IPR050901">
    <property type="entry name" value="BP-dep_ABC_trans_perm"/>
</dbReference>
<evidence type="ECO:0000313" key="11">
    <source>
        <dbReference type="EMBL" id="RIH77694.1"/>
    </source>
</evidence>
<dbReference type="GO" id="GO:0055085">
    <property type="term" value="P:transmembrane transport"/>
    <property type="evidence" value="ECO:0007669"/>
    <property type="project" value="InterPro"/>
</dbReference>
<evidence type="ECO:0000256" key="9">
    <source>
        <dbReference type="RuleBase" id="RU363032"/>
    </source>
</evidence>
<evidence type="ECO:0000256" key="3">
    <source>
        <dbReference type="ARBA" id="ARBA00022448"/>
    </source>
</evidence>
<dbReference type="PANTHER" id="PTHR32243:SF50">
    <property type="entry name" value="MALTOSE_MALTODEXTRIN TRANSPORT SYSTEM PERMEASE PROTEIN MALG"/>
    <property type="match status" value="1"/>
</dbReference>
<keyword evidence="5" id="KW-0762">Sugar transport</keyword>
<dbReference type="PANTHER" id="PTHR32243">
    <property type="entry name" value="MALTOSE TRANSPORT SYSTEM PERMEASE-RELATED"/>
    <property type="match status" value="1"/>
</dbReference>
<feature type="transmembrane region" description="Helical" evidence="9">
    <location>
        <begin position="181"/>
        <end position="206"/>
    </location>
</feature>
<dbReference type="InterPro" id="IPR035906">
    <property type="entry name" value="MetI-like_sf"/>
</dbReference>
<protein>
    <submittedName>
        <fullName evidence="11">Trehalose transport system permease protein SugB</fullName>
    </submittedName>
</protein>
<name>A0A399DZC6_9DEIN</name>
<dbReference type="InterPro" id="IPR000515">
    <property type="entry name" value="MetI-like"/>
</dbReference>
<feature type="transmembrane region" description="Helical" evidence="9">
    <location>
        <begin position="12"/>
        <end position="31"/>
    </location>
</feature>
<dbReference type="RefSeq" id="WP_027888369.1">
    <property type="nucleotide sequence ID" value="NZ_JBHSXZ010000011.1"/>
</dbReference>
<evidence type="ECO:0000256" key="6">
    <source>
        <dbReference type="ARBA" id="ARBA00022692"/>
    </source>
</evidence>
<feature type="transmembrane region" description="Helical" evidence="9">
    <location>
        <begin position="237"/>
        <end position="259"/>
    </location>
</feature>
<feature type="transmembrane region" description="Helical" evidence="9">
    <location>
        <begin position="138"/>
        <end position="160"/>
    </location>
</feature>
<sequence length="273" mass="30330">MSQGQRIRWELTLLAYLAAGIMFFPIFWLFLTGFKSEGDAIAIPPKLVFTLTLESIQEALTRSDYGLHFLNSIISALGSTALALILAIPAAYSMAFYPTQRTQGLLLWMISTKMMPPVGVIIPVYLIFRDLRWLDNVWALALIYTVMNLPVVIWTLYAFFREVPHEIMEAARVDGASIPQELLRVLLPLSVPAIASAALLSIILAWNETFWSLNLTAAQASPLSVYVASFKTAEGLFWAKMSAASMIAILPVMVMGWLAQRQLVRGLTFGAIK</sequence>
<keyword evidence="3 9" id="KW-0813">Transport</keyword>
<dbReference type="PROSITE" id="PS50928">
    <property type="entry name" value="ABC_TM1"/>
    <property type="match status" value="1"/>
</dbReference>
<evidence type="ECO:0000256" key="1">
    <source>
        <dbReference type="ARBA" id="ARBA00004651"/>
    </source>
</evidence>
<evidence type="ECO:0000256" key="2">
    <source>
        <dbReference type="ARBA" id="ARBA00009047"/>
    </source>
</evidence>
<keyword evidence="7 9" id="KW-1133">Transmembrane helix</keyword>
<gene>
    <name evidence="11" type="primary">sugB_1</name>
    <name evidence="11" type="ORF">Mcate_01197</name>
</gene>
<dbReference type="EMBL" id="QWKX01000023">
    <property type="protein sequence ID" value="RIH77694.1"/>
    <property type="molecule type" value="Genomic_DNA"/>
</dbReference>
<dbReference type="Proteomes" id="UP000266089">
    <property type="component" value="Unassembled WGS sequence"/>
</dbReference>
<comment type="similarity">
    <text evidence="2">Belongs to the binding-protein-dependent transport system permease family. MalFG subfamily.</text>
</comment>
<dbReference type="Pfam" id="PF00528">
    <property type="entry name" value="BPD_transp_1"/>
    <property type="match status" value="1"/>
</dbReference>
<accession>A0A399DZC6</accession>
<feature type="transmembrane region" description="Helical" evidence="9">
    <location>
        <begin position="104"/>
        <end position="126"/>
    </location>
</feature>
<evidence type="ECO:0000259" key="10">
    <source>
        <dbReference type="PROSITE" id="PS50928"/>
    </source>
</evidence>
<reference evidence="11 12" key="1">
    <citation type="submission" date="2018-08" db="EMBL/GenBank/DDBJ databases">
        <title>Meiothermus cateniformans JCM 15151 genome sequencing project.</title>
        <authorList>
            <person name="Da Costa M.S."/>
            <person name="Albuquerque L."/>
            <person name="Raposo P."/>
            <person name="Froufe H.J.C."/>
            <person name="Barroso C.S."/>
            <person name="Egas C."/>
        </authorList>
    </citation>
    <scope>NUCLEOTIDE SEQUENCE [LARGE SCALE GENOMIC DNA]</scope>
    <source>
        <strain evidence="11 12">JCM 15151</strain>
    </source>
</reference>
<feature type="transmembrane region" description="Helical" evidence="9">
    <location>
        <begin position="69"/>
        <end position="92"/>
    </location>
</feature>
<evidence type="ECO:0000256" key="7">
    <source>
        <dbReference type="ARBA" id="ARBA00022989"/>
    </source>
</evidence>
<keyword evidence="4" id="KW-1003">Cell membrane</keyword>
<dbReference type="AlphaFoldDB" id="A0A399DZC6"/>
<dbReference type="SUPFAM" id="SSF161098">
    <property type="entry name" value="MetI-like"/>
    <property type="match status" value="1"/>
</dbReference>
<keyword evidence="6 9" id="KW-0812">Transmembrane</keyword>
<dbReference type="CDD" id="cd06261">
    <property type="entry name" value="TM_PBP2"/>
    <property type="match status" value="1"/>
</dbReference>
<keyword evidence="8 9" id="KW-0472">Membrane</keyword>